<gene>
    <name evidence="2" type="ORF">KUF71_009552</name>
</gene>
<proteinExistence type="predicted"/>
<evidence type="ECO:0000313" key="3">
    <source>
        <dbReference type="Proteomes" id="UP001219518"/>
    </source>
</evidence>
<sequence>MSAQKNTLFNYFGKSPAGKPSPSASPAPGTPKTSKVTDSPSTTPKRALGSARAGAQDSPKSSKSVLRNQLYAASPRTRVQRKLLDAAASSSSVYEPHFLRNVLSPQNKKVGQYSSPQKNKENSKKVLLSPVFKALKDHEESAQIHHPPEDFITSGESSSASEEVAISPSKCSLRRPVRNLNKEFLDSPSKILSEDPPQETKIKNCAANEGSETVDVYAAFGLYVAAEMRRLKSEQAVRLLKQKIMKLLLEAQSDLDVDS</sequence>
<comment type="caution">
    <text evidence="2">The sequence shown here is derived from an EMBL/GenBank/DDBJ whole genome shotgun (WGS) entry which is preliminary data.</text>
</comment>
<reference evidence="2" key="2">
    <citation type="journal article" date="2023" name="BMC Genomics">
        <title>Pest status, molecular evolution, and epigenetic factors derived from the genome assembly of Frankliniella fusca, a thysanopteran phytovirus vector.</title>
        <authorList>
            <person name="Catto M.A."/>
            <person name="Labadie P.E."/>
            <person name="Jacobson A.L."/>
            <person name="Kennedy G.G."/>
            <person name="Srinivasan R."/>
            <person name="Hunt B.G."/>
        </authorList>
    </citation>
    <scope>NUCLEOTIDE SEQUENCE</scope>
    <source>
        <strain evidence="2">PL_HMW_Pooled</strain>
    </source>
</reference>
<dbReference type="Proteomes" id="UP001219518">
    <property type="component" value="Unassembled WGS sequence"/>
</dbReference>
<feature type="compositionally biased region" description="Low complexity" evidence="1">
    <location>
        <begin position="13"/>
        <end position="22"/>
    </location>
</feature>
<keyword evidence="3" id="KW-1185">Reference proteome</keyword>
<dbReference type="EMBL" id="JAHWGI010000990">
    <property type="protein sequence ID" value="KAK3920265.1"/>
    <property type="molecule type" value="Genomic_DNA"/>
</dbReference>
<feature type="compositionally biased region" description="Polar residues" evidence="1">
    <location>
        <begin position="58"/>
        <end position="67"/>
    </location>
</feature>
<dbReference type="AlphaFoldDB" id="A0AAE1HGP0"/>
<evidence type="ECO:0000256" key="1">
    <source>
        <dbReference type="SAM" id="MobiDB-lite"/>
    </source>
</evidence>
<name>A0AAE1HGP0_9NEOP</name>
<evidence type="ECO:0000313" key="2">
    <source>
        <dbReference type="EMBL" id="KAK3920265.1"/>
    </source>
</evidence>
<organism evidence="2 3">
    <name type="scientific">Frankliniella fusca</name>
    <dbReference type="NCBI Taxonomy" id="407009"/>
    <lineage>
        <taxon>Eukaryota</taxon>
        <taxon>Metazoa</taxon>
        <taxon>Ecdysozoa</taxon>
        <taxon>Arthropoda</taxon>
        <taxon>Hexapoda</taxon>
        <taxon>Insecta</taxon>
        <taxon>Pterygota</taxon>
        <taxon>Neoptera</taxon>
        <taxon>Paraneoptera</taxon>
        <taxon>Thysanoptera</taxon>
        <taxon>Terebrantia</taxon>
        <taxon>Thripoidea</taxon>
        <taxon>Thripidae</taxon>
        <taxon>Frankliniella</taxon>
    </lineage>
</organism>
<feature type="region of interest" description="Disordered" evidence="1">
    <location>
        <begin position="1"/>
        <end position="79"/>
    </location>
</feature>
<reference evidence="2" key="1">
    <citation type="submission" date="2021-07" db="EMBL/GenBank/DDBJ databases">
        <authorList>
            <person name="Catto M.A."/>
            <person name="Jacobson A."/>
            <person name="Kennedy G."/>
            <person name="Labadie P."/>
            <person name="Hunt B.G."/>
            <person name="Srinivasan R."/>
        </authorList>
    </citation>
    <scope>NUCLEOTIDE SEQUENCE</scope>
    <source>
        <strain evidence="2">PL_HMW_Pooled</strain>
        <tissue evidence="2">Head</tissue>
    </source>
</reference>
<protein>
    <submittedName>
        <fullName evidence="2">Envoplakin</fullName>
    </submittedName>
</protein>
<accession>A0AAE1HGP0</accession>